<feature type="non-terminal residue" evidence="1">
    <location>
        <position position="1"/>
    </location>
</feature>
<name>A0A7J7L2W0_9MAGN</name>
<dbReference type="AlphaFoldDB" id="A0A7J7L2W0"/>
<dbReference type="EMBL" id="JACGCM010002668">
    <property type="protein sequence ID" value="KAF6136909.1"/>
    <property type="molecule type" value="Genomic_DNA"/>
</dbReference>
<dbReference type="Proteomes" id="UP000541444">
    <property type="component" value="Unassembled WGS sequence"/>
</dbReference>
<evidence type="ECO:0000313" key="1">
    <source>
        <dbReference type="EMBL" id="KAF6136909.1"/>
    </source>
</evidence>
<reference evidence="1 2" key="1">
    <citation type="journal article" date="2020" name="IScience">
        <title>Genome Sequencing of the Endangered Kingdonia uniflora (Circaeasteraceae, Ranunculales) Reveals Potential Mechanisms of Evolutionary Specialization.</title>
        <authorList>
            <person name="Sun Y."/>
            <person name="Deng T."/>
            <person name="Zhang A."/>
            <person name="Moore M.J."/>
            <person name="Landis J.B."/>
            <person name="Lin N."/>
            <person name="Zhang H."/>
            <person name="Zhang X."/>
            <person name="Huang J."/>
            <person name="Zhang X."/>
            <person name="Sun H."/>
            <person name="Wang H."/>
        </authorList>
    </citation>
    <scope>NUCLEOTIDE SEQUENCE [LARGE SCALE GENOMIC DNA]</scope>
    <source>
        <strain evidence="1">TB1705</strain>
        <tissue evidence="1">Leaf</tissue>
    </source>
</reference>
<sequence>MNKAIDQVIKTVKLPIRSFLKMSSFQIGTDILFGQNTGCKSLLLLSGMLILG</sequence>
<comment type="caution">
    <text evidence="1">The sequence shown here is derived from an EMBL/GenBank/DDBJ whole genome shotgun (WGS) entry which is preliminary data.</text>
</comment>
<keyword evidence="2" id="KW-1185">Reference proteome</keyword>
<protein>
    <submittedName>
        <fullName evidence="1">Uncharacterized protein</fullName>
    </submittedName>
</protein>
<proteinExistence type="predicted"/>
<evidence type="ECO:0000313" key="2">
    <source>
        <dbReference type="Proteomes" id="UP000541444"/>
    </source>
</evidence>
<gene>
    <name evidence="1" type="ORF">GIB67_018948</name>
</gene>
<accession>A0A7J7L2W0</accession>
<organism evidence="1 2">
    <name type="scientific">Kingdonia uniflora</name>
    <dbReference type="NCBI Taxonomy" id="39325"/>
    <lineage>
        <taxon>Eukaryota</taxon>
        <taxon>Viridiplantae</taxon>
        <taxon>Streptophyta</taxon>
        <taxon>Embryophyta</taxon>
        <taxon>Tracheophyta</taxon>
        <taxon>Spermatophyta</taxon>
        <taxon>Magnoliopsida</taxon>
        <taxon>Ranunculales</taxon>
        <taxon>Circaeasteraceae</taxon>
        <taxon>Kingdonia</taxon>
    </lineage>
</organism>